<proteinExistence type="predicted"/>
<dbReference type="RefSeq" id="WP_282587679.1">
    <property type="nucleotide sequence ID" value="NZ_JAMOIM010000024.1"/>
</dbReference>
<feature type="chain" id="PRO_5041364875" evidence="3">
    <location>
        <begin position="25"/>
        <end position="950"/>
    </location>
</feature>
<feature type="compositionally biased region" description="Basic and acidic residues" evidence="2">
    <location>
        <begin position="941"/>
        <end position="950"/>
    </location>
</feature>
<dbReference type="AlphaFoldDB" id="A0AA42CQC1"/>
<dbReference type="InterPro" id="IPR051200">
    <property type="entry name" value="Host-pathogen_enzymatic-act"/>
</dbReference>
<feature type="region of interest" description="Disordered" evidence="2">
    <location>
        <begin position="928"/>
        <end position="950"/>
    </location>
</feature>
<reference evidence="4" key="1">
    <citation type="submission" date="2022-05" db="EMBL/GenBank/DDBJ databases">
        <authorList>
            <person name="Pankratov T."/>
        </authorList>
    </citation>
    <scope>NUCLEOTIDE SEQUENCE</scope>
    <source>
        <strain evidence="4">BP6-180914</strain>
    </source>
</reference>
<dbReference type="GO" id="GO:0016788">
    <property type="term" value="F:hydrolase activity, acting on ester bonds"/>
    <property type="evidence" value="ECO:0007669"/>
    <property type="project" value="InterPro"/>
</dbReference>
<dbReference type="Gene3D" id="3.40.720.10">
    <property type="entry name" value="Alkaline Phosphatase, subunit A"/>
    <property type="match status" value="2"/>
</dbReference>
<dbReference type="Pfam" id="PF10282">
    <property type="entry name" value="Lactonase"/>
    <property type="match status" value="1"/>
</dbReference>
<feature type="signal peptide" evidence="3">
    <location>
        <begin position="1"/>
        <end position="24"/>
    </location>
</feature>
<dbReference type="EMBL" id="JAMOIM010000024">
    <property type="protein sequence ID" value="MCW6511300.1"/>
    <property type="molecule type" value="Genomic_DNA"/>
</dbReference>
<evidence type="ECO:0000256" key="3">
    <source>
        <dbReference type="SAM" id="SignalP"/>
    </source>
</evidence>
<keyword evidence="5" id="KW-1185">Reference proteome</keyword>
<dbReference type="SUPFAM" id="SSF82171">
    <property type="entry name" value="DPP6 N-terminal domain-like"/>
    <property type="match status" value="1"/>
</dbReference>
<evidence type="ECO:0000313" key="5">
    <source>
        <dbReference type="Proteomes" id="UP001165667"/>
    </source>
</evidence>
<accession>A0AA42CQC1</accession>
<dbReference type="Proteomes" id="UP001165667">
    <property type="component" value="Unassembled WGS sequence"/>
</dbReference>
<dbReference type="InterPro" id="IPR007312">
    <property type="entry name" value="Phosphoesterase"/>
</dbReference>
<dbReference type="Gene3D" id="2.130.10.10">
    <property type="entry name" value="YVTN repeat-like/Quinoprotein amine dehydrogenase"/>
    <property type="match status" value="2"/>
</dbReference>
<evidence type="ECO:0000313" key="4">
    <source>
        <dbReference type="EMBL" id="MCW6511300.1"/>
    </source>
</evidence>
<dbReference type="PANTHER" id="PTHR47197">
    <property type="entry name" value="PROTEIN NIRF"/>
    <property type="match status" value="1"/>
</dbReference>
<gene>
    <name evidence="4" type="ORF">M8523_25255</name>
</gene>
<keyword evidence="3" id="KW-0732">Signal</keyword>
<dbReference type="SUPFAM" id="SSF53649">
    <property type="entry name" value="Alkaline phosphatase-like"/>
    <property type="match status" value="1"/>
</dbReference>
<protein>
    <submittedName>
        <fullName evidence="4">Bifunctional YncE family protein/alkaline phosphatase family protein</fullName>
    </submittedName>
</protein>
<evidence type="ECO:0000256" key="1">
    <source>
        <dbReference type="ARBA" id="ARBA00022801"/>
    </source>
</evidence>
<dbReference type="InterPro" id="IPR019405">
    <property type="entry name" value="Lactonase_7-beta_prop"/>
</dbReference>
<dbReference type="PANTHER" id="PTHR47197:SF3">
    <property type="entry name" value="DIHYDRO-HEME D1 DEHYDROGENASE"/>
    <property type="match status" value="1"/>
</dbReference>
<organism evidence="4 5">
    <name type="scientific">Lichenifustis flavocetrariae</name>
    <dbReference type="NCBI Taxonomy" id="2949735"/>
    <lineage>
        <taxon>Bacteria</taxon>
        <taxon>Pseudomonadati</taxon>
        <taxon>Pseudomonadota</taxon>
        <taxon>Alphaproteobacteria</taxon>
        <taxon>Hyphomicrobiales</taxon>
        <taxon>Lichenihabitantaceae</taxon>
        <taxon>Lichenifustis</taxon>
    </lineage>
</organism>
<dbReference type="Pfam" id="PF04185">
    <property type="entry name" value="Phosphoesterase"/>
    <property type="match status" value="1"/>
</dbReference>
<name>A0AA42CQC1_9HYPH</name>
<evidence type="ECO:0000256" key="2">
    <source>
        <dbReference type="SAM" id="MobiDB-lite"/>
    </source>
</evidence>
<keyword evidence="1" id="KW-0378">Hydrolase</keyword>
<dbReference type="InterPro" id="IPR015943">
    <property type="entry name" value="WD40/YVTN_repeat-like_dom_sf"/>
</dbReference>
<dbReference type="InterPro" id="IPR017850">
    <property type="entry name" value="Alkaline_phosphatase_core_sf"/>
</dbReference>
<comment type="caution">
    <text evidence="4">The sequence shown here is derived from an EMBL/GenBank/DDBJ whole genome shotgun (WGS) entry which is preliminary data.</text>
</comment>
<sequence length="950" mass="101250">MHSNFISIALLGLTVTFGASPSRADQPVAAHAGTLLPTGQWITPTAAAGAAYQPLNPNLKDMPKLPAGYADSEALSPNGKTLLVLTTGYNYVVDAAGKELPKDSTQFVFVFDVSSGRAVQRQVLQVSNSYVGIAFAPDGKSFYVPGAGEDNLHVFTLQGANWVESGTPIALGHKTANGISQQPTATGVAVTGDGKRALVANRYNDSVSVIDLTLRSVIGERDLRPGKNGGVPGTPGGEYPNSIAIVGSTRAYVSSERDRELVVLDISLQVPVILGRIPLQGNPNKMVVSRDGRMLFVASDNADVVSVIDTARNVVTGTVSTIAPNGVLDPNRAKYKGASPNGLTLSPDGNTLYVTDRGTNAVAVVSVAGGIPRLVGLIPTGWSPSDIRVAADGGTLYISNAKSDPGPNPGNCLGYETVPCPVPNSPVTFAPNQYILNLTGSALLSVPTPGADELARLTRQVADNNGFDQERDDDRTIAALRKTIKHVIYIIKENRTYDQILGDLGKGNSDSHLAEFPRTTTPSQHALANNFVALDNFYDTGDVSGNGWPWSTAARESDAGAKMLPPNYAGNGGGGSYDWEGTNRNVNVALTGAARVAADPLAATLDPDTLPGQGNVAAPDGPKGEYQQGYIWNAAQRAGLTVRNYGYFIDLTRYNVAGTPAAALQIPRDRSPYPNSVQSTSANPQLGPVTDVFYRGFDDAYPDFYREREWEREFAGYAANGNLPSLSLVRLMNDHTGNYAAAIDGVNRPDIQVADNDYAVGRLVEAVAKSPFARDTLIFILEDDAQDGPDHVDAHRSTAYVVGPYVKHNTVISTHYTTVNVLRTISDVLGIDHLGIYDANQRPMSDVFDTSNPNWTFTGTASPLLKSTSLPLPKNIQFAAKAKSPRSLAYWVDKTQGMNFAEEDKVDAVLYNKILWAGLMKTDYPTNGGRSLASQVPPMARHKDDDGDDD</sequence>